<dbReference type="GO" id="GO:0008270">
    <property type="term" value="F:zinc ion binding"/>
    <property type="evidence" value="ECO:0007669"/>
    <property type="project" value="InterPro"/>
</dbReference>
<dbReference type="GO" id="GO:0003677">
    <property type="term" value="F:DNA binding"/>
    <property type="evidence" value="ECO:0007669"/>
    <property type="project" value="InterPro"/>
</dbReference>
<comment type="caution">
    <text evidence="2">The sequence shown here is derived from an EMBL/GenBank/DDBJ whole genome shotgun (WGS) entry which is preliminary data.</text>
</comment>
<evidence type="ECO:0000313" key="2">
    <source>
        <dbReference type="EMBL" id="MBB5685009.1"/>
    </source>
</evidence>
<accession>A0A7W9EDK1</accession>
<dbReference type="GO" id="GO:0006355">
    <property type="term" value="P:regulation of DNA-templated transcription"/>
    <property type="evidence" value="ECO:0007669"/>
    <property type="project" value="InterPro"/>
</dbReference>
<organism evidence="2 3">
    <name type="scientific">Sphingobium boeckii</name>
    <dbReference type="NCBI Taxonomy" id="1082345"/>
    <lineage>
        <taxon>Bacteria</taxon>
        <taxon>Pseudomonadati</taxon>
        <taxon>Pseudomonadota</taxon>
        <taxon>Alphaproteobacteria</taxon>
        <taxon>Sphingomonadales</taxon>
        <taxon>Sphingomonadaceae</taxon>
        <taxon>Sphingobium</taxon>
    </lineage>
</organism>
<name>A0A7W9EDK1_9SPHN</name>
<gene>
    <name evidence="2" type="ORF">FHS49_001000</name>
</gene>
<protein>
    <submittedName>
        <fullName evidence="2">Putative transcriptional regulator</fullName>
    </submittedName>
</protein>
<dbReference type="Proteomes" id="UP000549617">
    <property type="component" value="Unassembled WGS sequence"/>
</dbReference>
<reference evidence="2 3" key="1">
    <citation type="submission" date="2020-08" db="EMBL/GenBank/DDBJ databases">
        <title>Genomic Encyclopedia of Type Strains, Phase IV (KMG-IV): sequencing the most valuable type-strain genomes for metagenomic binning, comparative biology and taxonomic classification.</title>
        <authorList>
            <person name="Goeker M."/>
        </authorList>
    </citation>
    <scope>NUCLEOTIDE SEQUENCE [LARGE SCALE GENOMIC DNA]</scope>
    <source>
        <strain evidence="2 3">DSM 25079</strain>
    </source>
</reference>
<dbReference type="EMBL" id="JACIJC010000001">
    <property type="protein sequence ID" value="MBB5685009.1"/>
    <property type="molecule type" value="Genomic_DNA"/>
</dbReference>
<dbReference type="Gene3D" id="1.10.10.1550">
    <property type="entry name" value="ROS/MUCR transcriptional regulator protein"/>
    <property type="match status" value="1"/>
</dbReference>
<dbReference type="RefSeq" id="WP_184015808.1">
    <property type="nucleotide sequence ID" value="NZ_JACIJC010000001.1"/>
</dbReference>
<dbReference type="InterPro" id="IPR041920">
    <property type="entry name" value="ROS/MUCR_sf"/>
</dbReference>
<dbReference type="Pfam" id="PF05443">
    <property type="entry name" value="ROS_MUCR"/>
    <property type="match status" value="1"/>
</dbReference>
<evidence type="ECO:0000256" key="1">
    <source>
        <dbReference type="ARBA" id="ARBA00007031"/>
    </source>
</evidence>
<dbReference type="InterPro" id="IPR008807">
    <property type="entry name" value="ROS_MUCR"/>
</dbReference>
<proteinExistence type="inferred from homology"/>
<comment type="similarity">
    <text evidence="1">Belongs to the ros/MucR family.</text>
</comment>
<sequence length="149" mass="15849">MSDSNLLTNLTADIVVSMVANNSVSVSDLPGLIGNVHSALAGLGQVAAAAKPEYTAATTIRKSLSDPTKIISMIDGKPYAMLKRHLGLNGLTPAEYRIRYTLPADYPMVAPAYSEQRKQLAIKIGLGRKRAVVKPVAKAKPRAPKAPIE</sequence>
<evidence type="ECO:0000313" key="3">
    <source>
        <dbReference type="Proteomes" id="UP000549617"/>
    </source>
</evidence>
<dbReference type="AlphaFoldDB" id="A0A7W9EDK1"/>
<keyword evidence="3" id="KW-1185">Reference proteome</keyword>